<comment type="similarity">
    <text evidence="2">Belongs to the EamA transporter family.</text>
</comment>
<reference evidence="8" key="2">
    <citation type="submission" date="2020-09" db="EMBL/GenBank/DDBJ databases">
        <authorList>
            <person name="Sun Q."/>
            <person name="Zhou Y."/>
        </authorList>
    </citation>
    <scope>NUCLEOTIDE SEQUENCE</scope>
    <source>
        <strain evidence="8">CGMCC 4.7398</strain>
    </source>
</reference>
<dbReference type="EMBL" id="BNAS01000002">
    <property type="protein sequence ID" value="GHH70494.1"/>
    <property type="molecule type" value="Genomic_DNA"/>
</dbReference>
<feature type="transmembrane region" description="Helical" evidence="6">
    <location>
        <begin position="59"/>
        <end position="78"/>
    </location>
</feature>
<keyword evidence="5 6" id="KW-0472">Membrane</keyword>
<feature type="domain" description="EamA" evidence="7">
    <location>
        <begin position="28"/>
        <end position="159"/>
    </location>
</feature>
<feature type="transmembrane region" description="Helical" evidence="6">
    <location>
        <begin position="170"/>
        <end position="191"/>
    </location>
</feature>
<evidence type="ECO:0000259" key="7">
    <source>
        <dbReference type="Pfam" id="PF00892"/>
    </source>
</evidence>
<dbReference type="InterPro" id="IPR000620">
    <property type="entry name" value="EamA_dom"/>
</dbReference>
<comment type="subcellular location">
    <subcellularLocation>
        <location evidence="1">Membrane</location>
        <topology evidence="1">Multi-pass membrane protein</topology>
    </subcellularLocation>
</comment>
<evidence type="ECO:0000313" key="8">
    <source>
        <dbReference type="EMBL" id="GHH70494.1"/>
    </source>
</evidence>
<dbReference type="AlphaFoldDB" id="A0A919KS44"/>
<evidence type="ECO:0000256" key="6">
    <source>
        <dbReference type="SAM" id="Phobius"/>
    </source>
</evidence>
<evidence type="ECO:0000256" key="2">
    <source>
        <dbReference type="ARBA" id="ARBA00007362"/>
    </source>
</evidence>
<sequence length="314" mass="32076">MRALLSSYMTGNSSATLLAAPPLSASRAGLWWGLLGVAAFSLTVPFTRMVVDGGGMSPLFVSCGRAVVAAVLAAVALAATRQRLPRGAQWARLAIVAGGVVVGFPVLTSFALTTASASHSVVVIAVLPAVTAVLAVLRGRERPRASFWVTASLGAVAAVGFAAVRGGGLGGLHGADLLLIGAVVACGIGYAEGGLLARELGAWQTISWALVLAAVPMALLTGVALLQDPPTGTPLDWALFGYLGVVSMFLGFFAWYRGLAIGPMAQVSQVQLVQPVLSICWAALLLHEQLTWPTVLGAAAVIACAGTAVRTRLR</sequence>
<proteinExistence type="inferred from homology"/>
<gene>
    <name evidence="8" type="ORF">GCM10017772_17210</name>
</gene>
<feature type="transmembrane region" description="Helical" evidence="6">
    <location>
        <begin position="90"/>
        <end position="112"/>
    </location>
</feature>
<dbReference type="SUPFAM" id="SSF103481">
    <property type="entry name" value="Multidrug resistance efflux transporter EmrE"/>
    <property type="match status" value="2"/>
</dbReference>
<feature type="domain" description="EamA" evidence="7">
    <location>
        <begin position="175"/>
        <end position="303"/>
    </location>
</feature>
<feature type="transmembrane region" description="Helical" evidence="6">
    <location>
        <begin position="203"/>
        <end position="225"/>
    </location>
</feature>
<keyword evidence="9" id="KW-1185">Reference proteome</keyword>
<dbReference type="InterPro" id="IPR037185">
    <property type="entry name" value="EmrE-like"/>
</dbReference>
<feature type="transmembrane region" description="Helical" evidence="6">
    <location>
        <begin position="118"/>
        <end position="138"/>
    </location>
</feature>
<keyword evidence="4 6" id="KW-1133">Transmembrane helix</keyword>
<dbReference type="GO" id="GO:0016020">
    <property type="term" value="C:membrane"/>
    <property type="evidence" value="ECO:0007669"/>
    <property type="project" value="UniProtKB-SubCell"/>
</dbReference>
<feature type="transmembrane region" description="Helical" evidence="6">
    <location>
        <begin position="237"/>
        <end position="255"/>
    </location>
</feature>
<protein>
    <submittedName>
        <fullName evidence="8">Membrane protein</fullName>
    </submittedName>
</protein>
<reference evidence="8" key="1">
    <citation type="journal article" date="2014" name="Int. J. Syst. Evol. Microbiol.">
        <title>Complete genome sequence of Corynebacterium casei LMG S-19264T (=DSM 44701T), isolated from a smear-ripened cheese.</title>
        <authorList>
            <consortium name="US DOE Joint Genome Institute (JGI-PGF)"/>
            <person name="Walter F."/>
            <person name="Albersmeier A."/>
            <person name="Kalinowski J."/>
            <person name="Ruckert C."/>
        </authorList>
    </citation>
    <scope>NUCLEOTIDE SEQUENCE</scope>
    <source>
        <strain evidence="8">CGMCC 4.7398</strain>
    </source>
</reference>
<accession>A0A919KS44</accession>
<name>A0A919KS44_9MICO</name>
<dbReference type="Proteomes" id="UP000627369">
    <property type="component" value="Unassembled WGS sequence"/>
</dbReference>
<dbReference type="Pfam" id="PF00892">
    <property type="entry name" value="EamA"/>
    <property type="match status" value="2"/>
</dbReference>
<comment type="caution">
    <text evidence="8">The sequence shown here is derived from an EMBL/GenBank/DDBJ whole genome shotgun (WGS) entry which is preliminary data.</text>
</comment>
<evidence type="ECO:0000313" key="9">
    <source>
        <dbReference type="Proteomes" id="UP000627369"/>
    </source>
</evidence>
<dbReference type="PANTHER" id="PTHR32322:SF2">
    <property type="entry name" value="EAMA DOMAIN-CONTAINING PROTEIN"/>
    <property type="match status" value="1"/>
</dbReference>
<dbReference type="PANTHER" id="PTHR32322">
    <property type="entry name" value="INNER MEMBRANE TRANSPORTER"/>
    <property type="match status" value="1"/>
</dbReference>
<feature type="transmembrane region" description="Helical" evidence="6">
    <location>
        <begin position="29"/>
        <end position="47"/>
    </location>
</feature>
<keyword evidence="3 6" id="KW-0812">Transmembrane</keyword>
<evidence type="ECO:0000256" key="1">
    <source>
        <dbReference type="ARBA" id="ARBA00004141"/>
    </source>
</evidence>
<evidence type="ECO:0000256" key="5">
    <source>
        <dbReference type="ARBA" id="ARBA00023136"/>
    </source>
</evidence>
<evidence type="ECO:0000256" key="3">
    <source>
        <dbReference type="ARBA" id="ARBA00022692"/>
    </source>
</evidence>
<evidence type="ECO:0000256" key="4">
    <source>
        <dbReference type="ARBA" id="ARBA00022989"/>
    </source>
</evidence>
<dbReference type="InterPro" id="IPR050638">
    <property type="entry name" value="AA-Vitamin_Transporters"/>
</dbReference>
<organism evidence="8 9">
    <name type="scientific">Promicromonospora soli</name>
    <dbReference type="NCBI Taxonomy" id="2035533"/>
    <lineage>
        <taxon>Bacteria</taxon>
        <taxon>Bacillati</taxon>
        <taxon>Actinomycetota</taxon>
        <taxon>Actinomycetes</taxon>
        <taxon>Micrococcales</taxon>
        <taxon>Promicromonosporaceae</taxon>
        <taxon>Promicromonospora</taxon>
    </lineage>
</organism>
<feature type="transmembrane region" description="Helical" evidence="6">
    <location>
        <begin position="145"/>
        <end position="164"/>
    </location>
</feature>